<proteinExistence type="predicted"/>
<dbReference type="AlphaFoldDB" id="A0A8X6I5Q3"/>
<organism evidence="2 3">
    <name type="scientific">Nephila pilipes</name>
    <name type="common">Giant wood spider</name>
    <name type="synonym">Nephila maculata</name>
    <dbReference type="NCBI Taxonomy" id="299642"/>
    <lineage>
        <taxon>Eukaryota</taxon>
        <taxon>Metazoa</taxon>
        <taxon>Ecdysozoa</taxon>
        <taxon>Arthropoda</taxon>
        <taxon>Chelicerata</taxon>
        <taxon>Arachnida</taxon>
        <taxon>Araneae</taxon>
        <taxon>Araneomorphae</taxon>
        <taxon>Entelegynae</taxon>
        <taxon>Araneoidea</taxon>
        <taxon>Nephilidae</taxon>
        <taxon>Nephila</taxon>
    </lineage>
</organism>
<dbReference type="PRINTS" id="PR01228">
    <property type="entry name" value="EGGSHELL"/>
</dbReference>
<evidence type="ECO:0000313" key="3">
    <source>
        <dbReference type="Proteomes" id="UP000887013"/>
    </source>
</evidence>
<gene>
    <name evidence="2" type="primary">AVEN_40810_2</name>
    <name evidence="2" type="ORF">NPIL_93011</name>
</gene>
<dbReference type="Proteomes" id="UP000887013">
    <property type="component" value="Unassembled WGS sequence"/>
</dbReference>
<protein>
    <submittedName>
        <fullName evidence="2">Uncharacterized protein</fullName>
    </submittedName>
</protein>
<feature type="non-terminal residue" evidence="2">
    <location>
        <position position="368"/>
    </location>
</feature>
<dbReference type="EMBL" id="BMAW01042010">
    <property type="protein sequence ID" value="GFS31948.1"/>
    <property type="molecule type" value="Genomic_DNA"/>
</dbReference>
<sequence>GGGGHGGHGGKGGHGGIGGLLSHLPIVGPIFGDLGGGGGGGSGGGGGPLGGLLGGGGSGGGGGDGHGGGGGGGGPLGGILGGLGGSGGGSGGGGGGLGGALGGLGGLTGGLTGGLGGSGGGHGGSGGGGPLGGILGGLGGGGGGKGGGGLGGLLGGGGSASGGLIPGGKDLTPGKILGGLEGRDDYSGALGRLFTHLSPGDLKQYLPLLAPYINKHKLKNGEGLSLHKFDGKDSLQSSLCHDTINDRYGVGKHFVRGARDVGFAIVSEAERITDPIAGFVTHRIGQGLKQLLCGIESGFSDFGSDFDSATDIAKHGLVNFFKLQGPDPILGIPLGIAGIAGEAGKAAVSIVGDAATGIEQAVGELFAG</sequence>
<keyword evidence="3" id="KW-1185">Reference proteome</keyword>
<feature type="region of interest" description="Disordered" evidence="1">
    <location>
        <begin position="42"/>
        <end position="72"/>
    </location>
</feature>
<name>A0A8X6I5Q3_NEPPI</name>
<accession>A0A8X6I5Q3</accession>
<evidence type="ECO:0000256" key="1">
    <source>
        <dbReference type="SAM" id="MobiDB-lite"/>
    </source>
</evidence>
<comment type="caution">
    <text evidence="2">The sequence shown here is derived from an EMBL/GenBank/DDBJ whole genome shotgun (WGS) entry which is preliminary data.</text>
</comment>
<evidence type="ECO:0000313" key="2">
    <source>
        <dbReference type="EMBL" id="GFS31948.1"/>
    </source>
</evidence>
<reference evidence="2" key="1">
    <citation type="submission" date="2020-08" db="EMBL/GenBank/DDBJ databases">
        <title>Multicomponent nature underlies the extraordinary mechanical properties of spider dragline silk.</title>
        <authorList>
            <person name="Kono N."/>
            <person name="Nakamura H."/>
            <person name="Mori M."/>
            <person name="Yoshida Y."/>
            <person name="Ohtoshi R."/>
            <person name="Malay A.D."/>
            <person name="Moran D.A.P."/>
            <person name="Tomita M."/>
            <person name="Numata K."/>
            <person name="Arakawa K."/>
        </authorList>
    </citation>
    <scope>NUCLEOTIDE SEQUENCE</scope>
</reference>